<keyword evidence="1" id="KW-0812">Transmembrane</keyword>
<accession>A0A316X864</accession>
<protein>
    <submittedName>
        <fullName evidence="2">Uncharacterized protein</fullName>
    </submittedName>
</protein>
<keyword evidence="1" id="KW-0472">Membrane</keyword>
<sequence length="70" mass="8712">MELGSFEYTKFQAMIVLFYSYRIFLYQFFNSIFVEYTIIKSWKKSVQNFEKIPITNDVRFALVRFQYLYF</sequence>
<name>A0A316X864_9FLAO</name>
<dbReference type="Proteomes" id="UP000236594">
    <property type="component" value="Unassembled WGS sequence"/>
</dbReference>
<feature type="transmembrane region" description="Helical" evidence="1">
    <location>
        <begin position="12"/>
        <end position="34"/>
    </location>
</feature>
<dbReference type="AlphaFoldDB" id="A0A316X864"/>
<keyword evidence="1" id="KW-1133">Transmembrane helix</keyword>
<proteinExistence type="predicted"/>
<dbReference type="EMBL" id="PPED02000005">
    <property type="protein sequence ID" value="PWN66970.1"/>
    <property type="molecule type" value="Genomic_DNA"/>
</dbReference>
<reference evidence="2 3" key="1">
    <citation type="submission" date="2018-04" db="EMBL/GenBank/DDBJ databases">
        <title>Draft Genome Sequence of Phosphate-Solubilizing Chryseobacterium sp. ISE14 that is a Biocontrol and Plant Growth-Promoting Rhizobacterium Isolated from Cucumber.</title>
        <authorList>
            <person name="Jeong J.-J."/>
            <person name="Sang M.K."/>
            <person name="Choi I.-G."/>
            <person name="Kim K.D."/>
        </authorList>
    </citation>
    <scope>NUCLEOTIDE SEQUENCE [LARGE SCALE GENOMIC DNA]</scope>
    <source>
        <strain evidence="2 3">ISE14</strain>
    </source>
</reference>
<keyword evidence="3" id="KW-1185">Reference proteome</keyword>
<comment type="caution">
    <text evidence="2">The sequence shown here is derived from an EMBL/GenBank/DDBJ whole genome shotgun (WGS) entry which is preliminary data.</text>
</comment>
<gene>
    <name evidence="2" type="ORF">C1631_019845</name>
</gene>
<evidence type="ECO:0000256" key="1">
    <source>
        <dbReference type="SAM" id="Phobius"/>
    </source>
</evidence>
<evidence type="ECO:0000313" key="2">
    <source>
        <dbReference type="EMBL" id="PWN66970.1"/>
    </source>
</evidence>
<organism evidence="2 3">
    <name type="scientific">Chryseobacterium phosphatilyticum</name>
    <dbReference type="NCBI Taxonomy" id="475075"/>
    <lineage>
        <taxon>Bacteria</taxon>
        <taxon>Pseudomonadati</taxon>
        <taxon>Bacteroidota</taxon>
        <taxon>Flavobacteriia</taxon>
        <taxon>Flavobacteriales</taxon>
        <taxon>Weeksellaceae</taxon>
        <taxon>Chryseobacterium group</taxon>
        <taxon>Chryseobacterium</taxon>
    </lineage>
</organism>
<evidence type="ECO:0000313" key="3">
    <source>
        <dbReference type="Proteomes" id="UP000236594"/>
    </source>
</evidence>